<evidence type="ECO:0000256" key="1">
    <source>
        <dbReference type="SAM" id="SignalP"/>
    </source>
</evidence>
<protein>
    <submittedName>
        <fullName evidence="2">Uncharacterized protein</fullName>
    </submittedName>
</protein>
<dbReference type="VEuPathDB" id="FungiDB:P170DRAFT_477270"/>
<evidence type="ECO:0000313" key="2">
    <source>
        <dbReference type="EMBL" id="PLB46390.1"/>
    </source>
</evidence>
<gene>
    <name evidence="2" type="ORF">P170DRAFT_477270</name>
</gene>
<dbReference type="RefSeq" id="XP_024701692.1">
    <property type="nucleotide sequence ID" value="XM_024853435.1"/>
</dbReference>
<name>A0A2I2G0I2_9EURO</name>
<reference evidence="2 3" key="1">
    <citation type="submission" date="2016-12" db="EMBL/GenBank/DDBJ databases">
        <title>The genomes of Aspergillus section Nigri reveals drivers in fungal speciation.</title>
        <authorList>
            <consortium name="DOE Joint Genome Institute"/>
            <person name="Vesth T.C."/>
            <person name="Nybo J."/>
            <person name="Theobald S."/>
            <person name="Brandl J."/>
            <person name="Frisvad J.C."/>
            <person name="Nielsen K.F."/>
            <person name="Lyhne E.K."/>
            <person name="Kogle M.E."/>
            <person name="Kuo A."/>
            <person name="Riley R."/>
            <person name="Clum A."/>
            <person name="Nolan M."/>
            <person name="Lipzen A."/>
            <person name="Salamov A."/>
            <person name="Henrissat B."/>
            <person name="Wiebenga A."/>
            <person name="De Vries R.P."/>
            <person name="Grigoriev I.V."/>
            <person name="Mortensen U.H."/>
            <person name="Andersen M.R."/>
            <person name="Baker S.E."/>
        </authorList>
    </citation>
    <scope>NUCLEOTIDE SEQUENCE [LARGE SCALE GENOMIC DNA]</scope>
    <source>
        <strain evidence="2 3">IBT 23096</strain>
    </source>
</reference>
<comment type="caution">
    <text evidence="2">The sequence shown here is derived from an EMBL/GenBank/DDBJ whole genome shotgun (WGS) entry which is preliminary data.</text>
</comment>
<dbReference type="OrthoDB" id="4291851at2759"/>
<accession>A0A2I2G0I2</accession>
<dbReference type="Proteomes" id="UP000234275">
    <property type="component" value="Unassembled WGS sequence"/>
</dbReference>
<dbReference type="EMBL" id="MSFO01000006">
    <property type="protein sequence ID" value="PLB46390.1"/>
    <property type="molecule type" value="Genomic_DNA"/>
</dbReference>
<organism evidence="2 3">
    <name type="scientific">Aspergillus steynii IBT 23096</name>
    <dbReference type="NCBI Taxonomy" id="1392250"/>
    <lineage>
        <taxon>Eukaryota</taxon>
        <taxon>Fungi</taxon>
        <taxon>Dikarya</taxon>
        <taxon>Ascomycota</taxon>
        <taxon>Pezizomycotina</taxon>
        <taxon>Eurotiomycetes</taxon>
        <taxon>Eurotiomycetidae</taxon>
        <taxon>Eurotiales</taxon>
        <taxon>Aspergillaceae</taxon>
        <taxon>Aspergillus</taxon>
        <taxon>Aspergillus subgen. Circumdati</taxon>
    </lineage>
</organism>
<keyword evidence="3" id="KW-1185">Reference proteome</keyword>
<sequence length="96" mass="10274">MYALKQISFLALALFSVGSVAKMTTIGLETPEGSKPIQVPFDECHLVDEEEVFTVATTTFCRFFVGTVCNGRQTLLGPGDHSSADPVPIGSVYCQG</sequence>
<evidence type="ECO:0000313" key="3">
    <source>
        <dbReference type="Proteomes" id="UP000234275"/>
    </source>
</evidence>
<feature type="signal peptide" evidence="1">
    <location>
        <begin position="1"/>
        <end position="21"/>
    </location>
</feature>
<dbReference type="GeneID" id="36561133"/>
<proteinExistence type="predicted"/>
<keyword evidence="1" id="KW-0732">Signal</keyword>
<dbReference type="AlphaFoldDB" id="A0A2I2G0I2"/>
<feature type="chain" id="PRO_5014146144" evidence="1">
    <location>
        <begin position="22"/>
        <end position="96"/>
    </location>
</feature>